<dbReference type="PANTHER" id="PTHR42776">
    <property type="entry name" value="SERINE PEPTIDASE S9 FAMILY MEMBER"/>
    <property type="match status" value="1"/>
</dbReference>
<dbReference type="GeneID" id="85440426"/>
<dbReference type="AlphaFoldDB" id="A0AAD8PIY3"/>
<protein>
    <recommendedName>
        <fullName evidence="4">Dipeptidyl-peptidase V</fullName>
    </recommendedName>
</protein>
<name>A0AAD8PIY3_9PEZI</name>
<dbReference type="Gene3D" id="3.40.50.1820">
    <property type="entry name" value="alpha/beta hydrolase"/>
    <property type="match status" value="1"/>
</dbReference>
<gene>
    <name evidence="6" type="ORF">LY79DRAFT_530544</name>
</gene>
<keyword evidence="7" id="KW-1185">Reference proteome</keyword>
<reference evidence="6" key="1">
    <citation type="submission" date="2021-06" db="EMBL/GenBank/DDBJ databases">
        <title>Comparative genomics, transcriptomics and evolutionary studies reveal genomic signatures of adaptation to plant cell wall in hemibiotrophic fungi.</title>
        <authorList>
            <consortium name="DOE Joint Genome Institute"/>
            <person name="Baroncelli R."/>
            <person name="Diaz J.F."/>
            <person name="Benocci T."/>
            <person name="Peng M."/>
            <person name="Battaglia E."/>
            <person name="Haridas S."/>
            <person name="Andreopoulos W."/>
            <person name="Labutti K."/>
            <person name="Pangilinan J."/>
            <person name="Floch G.L."/>
            <person name="Makela M.R."/>
            <person name="Henrissat B."/>
            <person name="Grigoriev I.V."/>
            <person name="Crouch J.A."/>
            <person name="De Vries R.P."/>
            <person name="Sukno S.A."/>
            <person name="Thon M.R."/>
        </authorList>
    </citation>
    <scope>NUCLEOTIDE SEQUENCE</scope>
    <source>
        <strain evidence="6">CBS 125086</strain>
    </source>
</reference>
<feature type="domain" description="Peptidase S9 prolyl oligopeptidase catalytic" evidence="5">
    <location>
        <begin position="244"/>
        <end position="448"/>
    </location>
</feature>
<comment type="similarity">
    <text evidence="1">Belongs to the peptidase S9C family.</text>
</comment>
<proteinExistence type="inferred from homology"/>
<dbReference type="RefSeq" id="XP_060406941.1">
    <property type="nucleotide sequence ID" value="XM_060556186.1"/>
</dbReference>
<evidence type="ECO:0000256" key="4">
    <source>
        <dbReference type="ARBA" id="ARBA00032829"/>
    </source>
</evidence>
<dbReference type="PANTHER" id="PTHR42776:SF13">
    <property type="entry name" value="DIPEPTIDYL-PEPTIDASE 5"/>
    <property type="match status" value="1"/>
</dbReference>
<dbReference type="SUPFAM" id="SSF53474">
    <property type="entry name" value="alpha/beta-Hydrolases"/>
    <property type="match status" value="1"/>
</dbReference>
<organism evidence="6 7">
    <name type="scientific">Colletotrichum navitas</name>
    <dbReference type="NCBI Taxonomy" id="681940"/>
    <lineage>
        <taxon>Eukaryota</taxon>
        <taxon>Fungi</taxon>
        <taxon>Dikarya</taxon>
        <taxon>Ascomycota</taxon>
        <taxon>Pezizomycotina</taxon>
        <taxon>Sordariomycetes</taxon>
        <taxon>Hypocreomycetidae</taxon>
        <taxon>Glomerellales</taxon>
        <taxon>Glomerellaceae</taxon>
        <taxon>Colletotrichum</taxon>
        <taxon>Colletotrichum graminicola species complex</taxon>
    </lineage>
</organism>
<evidence type="ECO:0000256" key="3">
    <source>
        <dbReference type="ARBA" id="ARBA00022801"/>
    </source>
</evidence>
<dbReference type="InterPro" id="IPR029058">
    <property type="entry name" value="AB_hydrolase_fold"/>
</dbReference>
<evidence type="ECO:0000256" key="1">
    <source>
        <dbReference type="ARBA" id="ARBA00010040"/>
    </source>
</evidence>
<evidence type="ECO:0000313" key="6">
    <source>
        <dbReference type="EMBL" id="KAK1564096.1"/>
    </source>
</evidence>
<dbReference type="EMBL" id="JAHLJV010000213">
    <property type="protein sequence ID" value="KAK1564096.1"/>
    <property type="molecule type" value="Genomic_DNA"/>
</dbReference>
<keyword evidence="3" id="KW-0378">Hydrolase</keyword>
<evidence type="ECO:0000313" key="7">
    <source>
        <dbReference type="Proteomes" id="UP001230504"/>
    </source>
</evidence>
<sequence>MDWQNQCRTAPPQSLGWDEWTGSPSSFSFSNDGLSVVLLMSKCADACFGHESIFVADLEGDREIRHVHISKPSENSKPRIWDPRIVSVFRSSSNLDVLYAVVDAEGQMGVWKINMFPEQDRGIIKALAKPLLEHGSTTFLCCLGPPSVRDELLVSRSTFQRAGVVEIVTEDATSQLHIQTVDEYRVPQPPAISDQFYFPSAGGLMVQAFIHKPAHFTEDTRYPVVIIVHGGPNDAWRDCWLATWNHLAWTSQGFVVITPNIRGSTGFGLPFALSIYKDWGGSPLRDLEYLISFIEASMPFADLSRVIGAGYSYGGYLINWLAGQELSRRFCALIVHGGVFSPRNLMAGDFPLIYRQDFGCFPWEGRAEWDRWDPSLFCDKWTVPMLFTCGDVDYRVPVSETLAAYHACQIRGVPSQLLLFPDEGHRISKPANLAQWRETMLAWAIRWTAQ</sequence>
<comment type="caution">
    <text evidence="6">The sequence shown here is derived from an EMBL/GenBank/DDBJ whole genome shotgun (WGS) entry which is preliminary data.</text>
</comment>
<dbReference type="Proteomes" id="UP001230504">
    <property type="component" value="Unassembled WGS sequence"/>
</dbReference>
<dbReference type="InterPro" id="IPR001375">
    <property type="entry name" value="Peptidase_S9_cat"/>
</dbReference>
<accession>A0AAD8PIY3</accession>
<evidence type="ECO:0000256" key="2">
    <source>
        <dbReference type="ARBA" id="ARBA00022729"/>
    </source>
</evidence>
<dbReference type="GO" id="GO:0006508">
    <property type="term" value="P:proteolysis"/>
    <property type="evidence" value="ECO:0007669"/>
    <property type="project" value="InterPro"/>
</dbReference>
<dbReference type="GO" id="GO:0004252">
    <property type="term" value="F:serine-type endopeptidase activity"/>
    <property type="evidence" value="ECO:0007669"/>
    <property type="project" value="TreeGrafter"/>
</dbReference>
<keyword evidence="2" id="KW-0732">Signal</keyword>
<dbReference type="Pfam" id="PF00326">
    <property type="entry name" value="Peptidase_S9"/>
    <property type="match status" value="1"/>
</dbReference>
<evidence type="ECO:0000259" key="5">
    <source>
        <dbReference type="Pfam" id="PF00326"/>
    </source>
</evidence>